<name>A0AAQ4QPN6_GASAC</name>
<protein>
    <submittedName>
        <fullName evidence="2">Sec1 family domain containing 2</fullName>
    </submittedName>
</protein>
<reference evidence="2 3" key="1">
    <citation type="journal article" date="2021" name="G3 (Bethesda)">
        <title>Improved contiguity of the threespine stickleback genome using long-read sequencing.</title>
        <authorList>
            <person name="Nath S."/>
            <person name="Shaw D.E."/>
            <person name="White M.A."/>
        </authorList>
    </citation>
    <scope>NUCLEOTIDE SEQUENCE [LARGE SCALE GENOMIC DNA]</scope>
    <source>
        <strain evidence="2 3">Lake Benthic</strain>
    </source>
</reference>
<sequence length="701" mass="75901">MSTAEDFTQLPRAAWDEAVLTKVNEAVVFMDDACAESLHWCGGAARLFEAGARDVKRFSSFEAGGEKEPKAVFVVSTLLRGRAVDVIRDIVSLSRFRCCVVLTAVAHPVHLLAAGGASAESERRVVFEQFEEKLREWMGGSDGAAEVAYAPVVFAPVSRQQLLLAPAYAHLFPLLARDLEAINARRPEKRRLAGLADVDAHALPAQLQLDVKALAAALNSLLEASGAREESFAVGPMSRVIAGELAAHPQAKSRRKTAHNKASLIFVDRTMDLTGAVGHHGDNLVEKILTVLEPLPGHVTDVQVDMLELTSVQRTPHSQSPVAPGCLAQTQSPAAQSLWETMLTSKHKEGVMEVQRALVETASKEKLPIKMSMGRVTPEQLSSYVRLFRGCGGALESHGGLLQLGLATAQTLGHPGLPRWDACLAFERLLLQALGDTTFLGVLRQLLPLMKPRGGEDASGSRSREDGCGPDELILLLVYLYSLADEAQPPHGGGGGGEEEQLEMLERELIGALTLVVTREAELSPLLQKLTGHLPALPAPAPGGGVPPRQTRVPRHRAHVRGPHRPAEDRLQHVHEGESSASRRQPSGAPLPGGRSHTFRAPPHQGHRLHAQTGDSGAGSVHQVTAAHRCPRAALPPTREDATPRRHLGHVRRKHLTTPRRVRSRGLVNENHCWGGRGERSCISFHTFFIQEKIFIFVEGT</sequence>
<evidence type="ECO:0000256" key="1">
    <source>
        <dbReference type="SAM" id="MobiDB-lite"/>
    </source>
</evidence>
<organism evidence="2 3">
    <name type="scientific">Gasterosteus aculeatus aculeatus</name>
    <name type="common">three-spined stickleback</name>
    <dbReference type="NCBI Taxonomy" id="481459"/>
    <lineage>
        <taxon>Eukaryota</taxon>
        <taxon>Metazoa</taxon>
        <taxon>Chordata</taxon>
        <taxon>Craniata</taxon>
        <taxon>Vertebrata</taxon>
        <taxon>Euteleostomi</taxon>
        <taxon>Actinopterygii</taxon>
        <taxon>Neopterygii</taxon>
        <taxon>Teleostei</taxon>
        <taxon>Neoteleostei</taxon>
        <taxon>Acanthomorphata</taxon>
        <taxon>Eupercaria</taxon>
        <taxon>Perciformes</taxon>
        <taxon>Cottioidei</taxon>
        <taxon>Gasterosteales</taxon>
        <taxon>Gasterosteidae</taxon>
        <taxon>Gasterosteus</taxon>
    </lineage>
</organism>
<dbReference type="Proteomes" id="UP000007635">
    <property type="component" value="Chromosome VIII"/>
</dbReference>
<evidence type="ECO:0000313" key="2">
    <source>
        <dbReference type="Ensembl" id="ENSGACP00000052930.1"/>
    </source>
</evidence>
<dbReference type="InterPro" id="IPR001619">
    <property type="entry name" value="Sec1-like"/>
</dbReference>
<dbReference type="GeneTree" id="ENSGT00390000011192"/>
<keyword evidence="3" id="KW-1185">Reference proteome</keyword>
<dbReference type="Ensembl" id="ENSGACT00000034923.1">
    <property type="protein sequence ID" value="ENSGACP00000052930.1"/>
    <property type="gene ID" value="ENSGACG00000014229.2"/>
</dbReference>
<feature type="region of interest" description="Disordered" evidence="1">
    <location>
        <begin position="537"/>
        <end position="624"/>
    </location>
</feature>
<accession>A0AAQ4QPN6</accession>
<reference evidence="2" key="2">
    <citation type="submission" date="2025-08" db="UniProtKB">
        <authorList>
            <consortium name="Ensembl"/>
        </authorList>
    </citation>
    <scope>IDENTIFICATION</scope>
</reference>
<evidence type="ECO:0000313" key="3">
    <source>
        <dbReference type="Proteomes" id="UP000007635"/>
    </source>
</evidence>
<feature type="compositionally biased region" description="Basic and acidic residues" evidence="1">
    <location>
        <begin position="565"/>
        <end position="578"/>
    </location>
</feature>
<dbReference type="GO" id="GO:0016192">
    <property type="term" value="P:vesicle-mediated transport"/>
    <property type="evidence" value="ECO:0007669"/>
    <property type="project" value="InterPro"/>
</dbReference>
<dbReference type="PANTHER" id="PTHR11679">
    <property type="entry name" value="VESICLE PROTEIN SORTING-ASSOCIATED"/>
    <property type="match status" value="1"/>
</dbReference>
<feature type="compositionally biased region" description="Basic residues" evidence="1">
    <location>
        <begin position="552"/>
        <end position="564"/>
    </location>
</feature>
<proteinExistence type="predicted"/>
<dbReference type="AlphaFoldDB" id="A0AAQ4QPN6"/>
<reference evidence="2" key="3">
    <citation type="submission" date="2025-09" db="UniProtKB">
        <authorList>
            <consortium name="Ensembl"/>
        </authorList>
    </citation>
    <scope>IDENTIFICATION</scope>
</reference>